<comment type="similarity">
    <text evidence="1 4">Belongs to the endosulfine family.</text>
</comment>
<dbReference type="AlphaFoldDB" id="A0A9J6BWZ4"/>
<gene>
    <name evidence="7" type="ORF">PVAND_004385</name>
</gene>
<organism evidence="7 8">
    <name type="scientific">Polypedilum vanderplanki</name>
    <name type="common">Sleeping chironomid midge</name>
    <dbReference type="NCBI Taxonomy" id="319348"/>
    <lineage>
        <taxon>Eukaryota</taxon>
        <taxon>Metazoa</taxon>
        <taxon>Ecdysozoa</taxon>
        <taxon>Arthropoda</taxon>
        <taxon>Hexapoda</taxon>
        <taxon>Insecta</taxon>
        <taxon>Pterygota</taxon>
        <taxon>Neoptera</taxon>
        <taxon>Endopterygota</taxon>
        <taxon>Diptera</taxon>
        <taxon>Nematocera</taxon>
        <taxon>Chironomoidea</taxon>
        <taxon>Chironomidae</taxon>
        <taxon>Chironominae</taxon>
        <taxon>Polypedilum</taxon>
        <taxon>Polypedilum</taxon>
    </lineage>
</organism>
<keyword evidence="4" id="KW-0132">Cell division</keyword>
<proteinExistence type="inferred from homology"/>
<reference evidence="7" key="1">
    <citation type="submission" date="2021-03" db="EMBL/GenBank/DDBJ databases">
        <title>Chromosome level genome of the anhydrobiotic midge Polypedilum vanderplanki.</title>
        <authorList>
            <person name="Yoshida Y."/>
            <person name="Kikawada T."/>
            <person name="Gusev O."/>
        </authorList>
    </citation>
    <scope>NUCLEOTIDE SEQUENCE</scope>
    <source>
        <strain evidence="7">NIAS01</strain>
        <tissue evidence="7">Whole body or cell culture</tissue>
    </source>
</reference>
<comment type="subcellular location">
    <subcellularLocation>
        <location evidence="4">Cytoplasm</location>
    </subcellularLocation>
</comment>
<keyword evidence="2 4" id="KW-0498">Mitosis</keyword>
<accession>A0A9J6BWZ4</accession>
<keyword evidence="8" id="KW-1185">Reference proteome</keyword>
<dbReference type="Pfam" id="PF04667">
    <property type="entry name" value="Endosulfine"/>
    <property type="match status" value="1"/>
</dbReference>
<feature type="signal peptide" evidence="6">
    <location>
        <begin position="1"/>
        <end position="19"/>
    </location>
</feature>
<evidence type="ECO:0000313" key="8">
    <source>
        <dbReference type="Proteomes" id="UP001107558"/>
    </source>
</evidence>
<evidence type="ECO:0000313" key="7">
    <source>
        <dbReference type="EMBL" id="KAG5674412.1"/>
    </source>
</evidence>
<dbReference type="PANTHER" id="PTHR10358:SF6">
    <property type="entry name" value="ENDOSULFINE, ISOFORM A"/>
    <property type="match status" value="1"/>
</dbReference>
<evidence type="ECO:0000256" key="6">
    <source>
        <dbReference type="SAM" id="SignalP"/>
    </source>
</evidence>
<dbReference type="EMBL" id="JADBJN010000002">
    <property type="protein sequence ID" value="KAG5674412.1"/>
    <property type="molecule type" value="Genomic_DNA"/>
</dbReference>
<dbReference type="PANTHER" id="PTHR10358">
    <property type="entry name" value="ENDOSULFINE"/>
    <property type="match status" value="1"/>
</dbReference>
<feature type="compositionally biased region" description="Basic and acidic residues" evidence="5">
    <location>
        <begin position="167"/>
        <end position="176"/>
    </location>
</feature>
<keyword evidence="4" id="KW-0131">Cell cycle</keyword>
<name>A0A9J6BWZ4_POLVA</name>
<protein>
    <submittedName>
        <fullName evidence="7">Uncharacterized protein</fullName>
    </submittedName>
</protein>
<keyword evidence="6" id="KW-0732">Signal</keyword>
<evidence type="ECO:0000256" key="5">
    <source>
        <dbReference type="SAM" id="MobiDB-lite"/>
    </source>
</evidence>
<dbReference type="InterPro" id="IPR006760">
    <property type="entry name" value="Endosulphine"/>
</dbReference>
<dbReference type="GO" id="GO:0004864">
    <property type="term" value="F:protein phosphatase inhibitor activity"/>
    <property type="evidence" value="ECO:0007669"/>
    <property type="project" value="UniProtKB-KW"/>
</dbReference>
<feature type="chain" id="PRO_5039905582" evidence="6">
    <location>
        <begin position="20"/>
        <end position="258"/>
    </location>
</feature>
<dbReference type="GO" id="GO:0005737">
    <property type="term" value="C:cytoplasm"/>
    <property type="evidence" value="ECO:0007669"/>
    <property type="project" value="UniProtKB-SubCell"/>
</dbReference>
<evidence type="ECO:0000256" key="2">
    <source>
        <dbReference type="ARBA" id="ARBA00022776"/>
    </source>
</evidence>
<dbReference type="Proteomes" id="UP001107558">
    <property type="component" value="Chromosome 2"/>
</dbReference>
<feature type="region of interest" description="Disordered" evidence="5">
    <location>
        <begin position="139"/>
        <end position="176"/>
    </location>
</feature>
<evidence type="ECO:0000256" key="4">
    <source>
        <dbReference type="RuleBase" id="RU363120"/>
    </source>
</evidence>
<evidence type="ECO:0000256" key="3">
    <source>
        <dbReference type="ARBA" id="ARBA00023272"/>
    </source>
</evidence>
<sequence>MRIYAKIFILIATLSMISALPVESEVNEPQIDLLAAESSVPISENEATDVLTRDKRHHHHHGYYGGYGSYGGYGGYPYGGYGGYSPFGYGGGYGGRIIIKKIIVPGYGYGGYSLFGYGGGYWASCCNYINIKRIKNRTMSSEEHIEPQQSVDDNEPETPPSEQNPQEVEKQEEEKLKAKYPQAVTGLGRPGGHSAFLQKRLQKGQKYFDSGDYQMAKQKTGIKQIFANKNVPTGEAIPTPESVPVRKTSIIQPCNKQF</sequence>
<comment type="caution">
    <text evidence="7">The sequence shown here is derived from an EMBL/GenBank/DDBJ whole genome shotgun (WGS) entry which is preliminary data.</text>
</comment>
<dbReference type="GO" id="GO:0051301">
    <property type="term" value="P:cell division"/>
    <property type="evidence" value="ECO:0007669"/>
    <property type="project" value="UniProtKB-KW"/>
</dbReference>
<dbReference type="OrthoDB" id="5949865at2759"/>
<keyword evidence="4" id="KW-0963">Cytoplasm</keyword>
<keyword evidence="3 4" id="KW-0650">Protein phosphatase inhibitor</keyword>
<comment type="function">
    <text evidence="4">Protein phosphatase inhibitor that specifically inhibits protein phosphatase 2A (PP2A) during mitosis.</text>
</comment>
<evidence type="ECO:0000256" key="1">
    <source>
        <dbReference type="ARBA" id="ARBA00010520"/>
    </source>
</evidence>